<dbReference type="Proteomes" id="UP000066549">
    <property type="component" value="Chromosome"/>
</dbReference>
<keyword evidence="2" id="KW-1185">Reference proteome</keyword>
<proteinExistence type="predicted"/>
<reference evidence="1 2" key="1">
    <citation type="submission" date="2015-03" db="EMBL/GenBank/DDBJ databases">
        <title>Comparative analysis of the OM43 clade including a novel species from Red Sea uncovers genomic and metabolic diversity among marine methylotrophs.</title>
        <authorList>
            <person name="Jimenez-Infante F."/>
            <person name="Ngugi D.K."/>
            <person name="Vinu M."/>
            <person name="Alam I."/>
            <person name="Kamau A."/>
            <person name="Blom J."/>
            <person name="Bajic V.B."/>
            <person name="Stingl U."/>
        </authorList>
    </citation>
    <scope>NUCLEOTIDE SEQUENCE [LARGE SCALE GENOMIC DNA]</scope>
    <source>
        <strain evidence="1 2">MBRSH7</strain>
    </source>
</reference>
<gene>
    <name evidence="1" type="ORF">VI33_00540</name>
</gene>
<sequence length="195" mass="22744">MDTQLIKNKELVLNDWFWVVPDTSNEEVKKQAGKVVQFKLTGEDFPSDGTLHNVTLPEAEKVIVPLRLYLLKTDEIKKKYKEYGIWIYSHDELDLFNHLKEDINSFPVVGVYVEKFADGRIYSLGNLIRRKLSYKNDLRALGDVFKDQLFYLARSGFDSFLIKEGYDAKKALLGLDDFSYSYQGTLNQMPLWNER</sequence>
<dbReference type="PATRIC" id="fig|1623450.3.peg.110"/>
<evidence type="ECO:0000313" key="2">
    <source>
        <dbReference type="Proteomes" id="UP000066549"/>
    </source>
</evidence>
<dbReference type="InterPro" id="IPR008318">
    <property type="entry name" value="UCP030820"/>
</dbReference>
<accession>A0A0H4IXP3</accession>
<dbReference type="AlphaFoldDB" id="A0A0H4IXP3"/>
<evidence type="ECO:0008006" key="3">
    <source>
        <dbReference type="Google" id="ProtNLM"/>
    </source>
</evidence>
<dbReference type="OrthoDB" id="9800421at2"/>
<dbReference type="Pfam" id="PF06073">
    <property type="entry name" value="DUF934"/>
    <property type="match status" value="1"/>
</dbReference>
<organism evidence="1 2">
    <name type="scientific">Methylophilales bacterium MBRS-H7</name>
    <dbReference type="NCBI Taxonomy" id="1623450"/>
    <lineage>
        <taxon>Bacteria</taxon>
        <taxon>Pseudomonadati</taxon>
        <taxon>Pseudomonadota</taxon>
        <taxon>Betaproteobacteria</taxon>
        <taxon>Nitrosomonadales</taxon>
        <taxon>OM43 clade</taxon>
    </lineage>
</organism>
<name>A0A0H4IXP3_9PROT</name>
<protein>
    <recommendedName>
        <fullName evidence="3">DUF934 domain-containing protein</fullName>
    </recommendedName>
</protein>
<evidence type="ECO:0000313" key="1">
    <source>
        <dbReference type="EMBL" id="AKO65294.1"/>
    </source>
</evidence>
<dbReference type="EMBL" id="CP011002">
    <property type="protein sequence ID" value="AKO65294.1"/>
    <property type="molecule type" value="Genomic_DNA"/>
</dbReference>